<comment type="caution">
    <text evidence="11">The sequence shown here is derived from an EMBL/GenBank/DDBJ whole genome shotgun (WGS) entry which is preliminary data.</text>
</comment>
<organism evidence="11 12">
    <name type="scientific">Mycobacteroides saopaulense</name>
    <dbReference type="NCBI Taxonomy" id="1578165"/>
    <lineage>
        <taxon>Bacteria</taxon>
        <taxon>Bacillati</taxon>
        <taxon>Actinomycetota</taxon>
        <taxon>Actinomycetes</taxon>
        <taxon>Mycobacteriales</taxon>
        <taxon>Mycobacteriaceae</taxon>
        <taxon>Mycobacteroides</taxon>
    </lineage>
</organism>
<evidence type="ECO:0000256" key="9">
    <source>
        <dbReference type="RuleBase" id="RU365045"/>
    </source>
</evidence>
<dbReference type="Proteomes" id="UP000192434">
    <property type="component" value="Unassembled WGS sequence"/>
</dbReference>
<evidence type="ECO:0000256" key="7">
    <source>
        <dbReference type="ARBA" id="ARBA00023315"/>
    </source>
</evidence>
<proteinExistence type="inferred from homology"/>
<keyword evidence="7 9" id="KW-0012">Acyltransferase</keyword>
<evidence type="ECO:0000259" key="10">
    <source>
        <dbReference type="PROSITE" id="PS51186"/>
    </source>
</evidence>
<evidence type="ECO:0000256" key="8">
    <source>
        <dbReference type="ARBA" id="ARBA00048924"/>
    </source>
</evidence>
<dbReference type="GO" id="GO:0019491">
    <property type="term" value="P:ectoine biosynthetic process"/>
    <property type="evidence" value="ECO:0007669"/>
    <property type="project" value="UniProtKB-UniPathway"/>
</dbReference>
<comment type="catalytic activity">
    <reaction evidence="8 9">
        <text>L-2,4-diaminobutanoate + acetyl-CoA = (2S)-4-acetamido-2-aminobutanoate + CoA + H(+)</text>
        <dbReference type="Rhea" id="RHEA:16901"/>
        <dbReference type="ChEBI" id="CHEBI:15378"/>
        <dbReference type="ChEBI" id="CHEBI:57287"/>
        <dbReference type="ChEBI" id="CHEBI:57288"/>
        <dbReference type="ChEBI" id="CHEBI:58761"/>
        <dbReference type="ChEBI" id="CHEBI:58929"/>
        <dbReference type="EC" id="2.3.1.178"/>
    </reaction>
</comment>
<evidence type="ECO:0000313" key="11">
    <source>
        <dbReference type="EMBL" id="ORB53276.1"/>
    </source>
</evidence>
<evidence type="ECO:0000256" key="2">
    <source>
        <dbReference type="ARBA" id="ARBA00004978"/>
    </source>
</evidence>
<dbReference type="Gene3D" id="3.40.630.30">
    <property type="match status" value="1"/>
</dbReference>
<evidence type="ECO:0000256" key="1">
    <source>
        <dbReference type="ARBA" id="ARBA00003741"/>
    </source>
</evidence>
<dbReference type="SUPFAM" id="SSF55729">
    <property type="entry name" value="Acyl-CoA N-acyltransferases (Nat)"/>
    <property type="match status" value="1"/>
</dbReference>
<name>A0A1X0IWP5_9MYCO</name>
<feature type="domain" description="N-acetyltransferase" evidence="10">
    <location>
        <begin position="13"/>
        <end position="160"/>
    </location>
</feature>
<dbReference type="InterPro" id="IPR000182">
    <property type="entry name" value="GNAT_dom"/>
</dbReference>
<evidence type="ECO:0000256" key="4">
    <source>
        <dbReference type="ARBA" id="ARBA00012355"/>
    </source>
</evidence>
<dbReference type="EC" id="2.3.1.178" evidence="4 9"/>
<gene>
    <name evidence="9" type="primary">ectA</name>
    <name evidence="11" type="ORF">BST43_18310</name>
</gene>
<evidence type="ECO:0000313" key="12">
    <source>
        <dbReference type="Proteomes" id="UP000192434"/>
    </source>
</evidence>
<dbReference type="Pfam" id="PF00583">
    <property type="entry name" value="Acetyltransf_1"/>
    <property type="match status" value="1"/>
</dbReference>
<dbReference type="GO" id="GO:0033816">
    <property type="term" value="F:diaminobutyrate acetyltransferase activity"/>
    <property type="evidence" value="ECO:0007669"/>
    <property type="project" value="UniProtKB-EC"/>
</dbReference>
<dbReference type="InterPro" id="IPR016181">
    <property type="entry name" value="Acyl_CoA_acyltransferase"/>
</dbReference>
<comment type="function">
    <text evidence="1 9">Catalyzes the acetylation of L-2,4-diaminobutyrate (DABA) to gamma-N-acetyl-alpha,gamma-diaminobutyric acid (ADABA) with acetyl coenzyme A.</text>
</comment>
<evidence type="ECO:0000256" key="6">
    <source>
        <dbReference type="ARBA" id="ARBA00022679"/>
    </source>
</evidence>
<comment type="similarity">
    <text evidence="3 9">Belongs to the acetyltransferase family. EctA subfamily.</text>
</comment>
<keyword evidence="6 9" id="KW-0808">Transferase</keyword>
<dbReference type="InterPro" id="IPR012772">
    <property type="entry name" value="Ectoine_EctA"/>
</dbReference>
<dbReference type="NCBIfam" id="TIGR02406">
    <property type="entry name" value="ectoine_EctA"/>
    <property type="match status" value="1"/>
</dbReference>
<dbReference type="CDD" id="cd04301">
    <property type="entry name" value="NAT_SF"/>
    <property type="match status" value="1"/>
</dbReference>
<dbReference type="UniPathway" id="UPA00067">
    <property type="reaction ID" value="UER00122"/>
</dbReference>
<sequence length="181" mass="19935">MVDTELQTEKRCTPVWSISHPTQSDALHMWRIARDSGVLDLNSSYSYVLWCTDFPSTSAVAKVGDEVIGYVTGYLRPSGSLMIWQVGVDEAYRGNGLAASMLAWLADSLATLQGEPLVMETTVTQSNTASRALFAGFARRRGMELTESHGFGVDLFPDAHEAEPLLRLTPQEHMKRPNNSA</sequence>
<dbReference type="PROSITE" id="PS51186">
    <property type="entry name" value="GNAT"/>
    <property type="match status" value="1"/>
</dbReference>
<dbReference type="EMBL" id="MVII01000025">
    <property type="protein sequence ID" value="ORB53276.1"/>
    <property type="molecule type" value="Genomic_DNA"/>
</dbReference>
<reference evidence="11 12" key="1">
    <citation type="submission" date="2016-12" db="EMBL/GenBank/DDBJ databases">
        <title>The new phylogeny of genus Mycobacterium.</title>
        <authorList>
            <person name="Tortoli E."/>
            <person name="Trovato A."/>
            <person name="Cirillo D.M."/>
        </authorList>
    </citation>
    <scope>NUCLEOTIDE SEQUENCE [LARGE SCALE GENOMIC DNA]</scope>
    <source>
        <strain evidence="11 12">CCUG 66554</strain>
    </source>
</reference>
<comment type="pathway">
    <text evidence="2 9">Amine and polyamine biosynthesis; ectoine biosynthesis; L-ectoine from L-aspartate 4-semialdehyde: step 2/3.</text>
</comment>
<dbReference type="STRING" id="1578165.BKG68_19970"/>
<dbReference type="AlphaFoldDB" id="A0A1X0IWP5"/>
<dbReference type="OrthoDB" id="2436196at2"/>
<evidence type="ECO:0000256" key="3">
    <source>
        <dbReference type="ARBA" id="ARBA00010712"/>
    </source>
</evidence>
<accession>A0A1X0IWP5</accession>
<evidence type="ECO:0000256" key="5">
    <source>
        <dbReference type="ARBA" id="ARBA00017935"/>
    </source>
</evidence>
<protein>
    <recommendedName>
        <fullName evidence="5 9">L-2,4-diaminobutyric acid acetyltransferase</fullName>
        <shortName evidence="9">DABA acetyltransferase</shortName>
        <ecNumber evidence="4 9">2.3.1.178</ecNumber>
    </recommendedName>
</protein>